<evidence type="ECO:0000313" key="3">
    <source>
        <dbReference type="EMBL" id="ACT58631.1"/>
    </source>
</evidence>
<dbReference type="CDD" id="cd02966">
    <property type="entry name" value="TlpA_like_family"/>
    <property type="match status" value="1"/>
</dbReference>
<dbReference type="SUPFAM" id="SSF52833">
    <property type="entry name" value="Thioredoxin-like"/>
    <property type="match status" value="1"/>
</dbReference>
<feature type="region of interest" description="Disordered" evidence="1">
    <location>
        <begin position="8"/>
        <end position="44"/>
    </location>
</feature>
<name>C6XQM5_HIRBI</name>
<dbReference type="Gene3D" id="2.60.460.10">
    <property type="entry name" value="protein yfey like domain"/>
    <property type="match status" value="1"/>
</dbReference>
<dbReference type="GO" id="GO:0016491">
    <property type="term" value="F:oxidoreductase activity"/>
    <property type="evidence" value="ECO:0007669"/>
    <property type="project" value="InterPro"/>
</dbReference>
<sequence length="386" mass="42984">MMFVLSACYDEDSGNESSPEVVSEKPNPVQNTASKPIDHDNHGRPKTYKLVGQKAPVFSTTSSQGETISSADLEGRWTVVNFWGLYCHDSLNDAKYANALKTAIDQDPDLNYLSIHTAPMEKQLSRPFGKWGAIETFFQDKGYDEYPVALDIDAEIRDIFNIEWTPTYLLIGPDLTIESFRTDFSVDSKNGIKDFIKKVQNIKKKKTDQSARPSVVEQAYNAAPAATISSAGVAGLSSQTPFDMWAIQQAFDGYDVRAVRIETPQKDLETYEIYNEQELVMLISPDETGDWVGDATAVTPEFKGPLGETIGVSRLGDIPKDILGKCEHEIGFYKNALTCRSDNISRFARIFEIPDNYATSSGNIPSEVRQASKLIGLRFIPDNRVF</sequence>
<keyword evidence="4" id="KW-1185">Reference proteome</keyword>
<dbReference type="InterPro" id="IPR010938">
    <property type="entry name" value="DUF1131"/>
</dbReference>
<dbReference type="InterPro" id="IPR000866">
    <property type="entry name" value="AhpC/TSA"/>
</dbReference>
<dbReference type="EMBL" id="CP001678">
    <property type="protein sequence ID" value="ACT58631.1"/>
    <property type="molecule type" value="Genomic_DNA"/>
</dbReference>
<protein>
    <submittedName>
        <fullName evidence="3">Alkyl hydroperoxide reductase/ Thiol specific antioxidant/ Mal allergen</fullName>
    </submittedName>
</protein>
<dbReference type="KEGG" id="hba:Hbal_0937"/>
<reference evidence="4" key="1">
    <citation type="journal article" date="2011" name="J. Bacteriol.">
        <title>Genome sequences of eight morphologically diverse alphaproteobacteria.</title>
        <authorList>
            <consortium name="US DOE Joint Genome Institute"/>
            <person name="Brown P.J."/>
            <person name="Kysela D.T."/>
            <person name="Buechlein A."/>
            <person name="Hemmerich C."/>
            <person name="Brun Y.V."/>
        </authorList>
    </citation>
    <scope>NUCLEOTIDE SEQUENCE [LARGE SCALE GENOMIC DNA]</scope>
    <source>
        <strain evidence="4">ATCC 49814 / DSM 5838 / IFAM 1418</strain>
    </source>
</reference>
<dbReference type="Pfam" id="PF00578">
    <property type="entry name" value="AhpC-TSA"/>
    <property type="match status" value="1"/>
</dbReference>
<evidence type="ECO:0000256" key="1">
    <source>
        <dbReference type="SAM" id="MobiDB-lite"/>
    </source>
</evidence>
<feature type="domain" description="Thioredoxin" evidence="2">
    <location>
        <begin position="49"/>
        <end position="204"/>
    </location>
</feature>
<dbReference type="eggNOG" id="COG0526">
    <property type="taxonomic scope" value="Bacteria"/>
</dbReference>
<dbReference type="InterPro" id="IPR038714">
    <property type="entry name" value="YfeY-like_sf"/>
</dbReference>
<dbReference type="Proteomes" id="UP000002745">
    <property type="component" value="Chromosome"/>
</dbReference>
<dbReference type="GO" id="GO:0016209">
    <property type="term" value="F:antioxidant activity"/>
    <property type="evidence" value="ECO:0007669"/>
    <property type="project" value="InterPro"/>
</dbReference>
<proteinExistence type="predicted"/>
<dbReference type="Gene3D" id="3.40.30.10">
    <property type="entry name" value="Glutaredoxin"/>
    <property type="match status" value="1"/>
</dbReference>
<dbReference type="PANTHER" id="PTHR42852">
    <property type="entry name" value="THIOL:DISULFIDE INTERCHANGE PROTEIN DSBE"/>
    <property type="match status" value="1"/>
</dbReference>
<dbReference type="STRING" id="582402.Hbal_0937"/>
<evidence type="ECO:0000313" key="4">
    <source>
        <dbReference type="Proteomes" id="UP000002745"/>
    </source>
</evidence>
<evidence type="ECO:0000259" key="2">
    <source>
        <dbReference type="PROSITE" id="PS51352"/>
    </source>
</evidence>
<accession>C6XQM5</accession>
<dbReference type="AlphaFoldDB" id="C6XQM5"/>
<dbReference type="PANTHER" id="PTHR42852:SF17">
    <property type="entry name" value="THIOREDOXIN-LIKE PROTEIN HI_1115"/>
    <property type="match status" value="1"/>
</dbReference>
<dbReference type="InterPro" id="IPR013766">
    <property type="entry name" value="Thioredoxin_domain"/>
</dbReference>
<dbReference type="InterPro" id="IPR036249">
    <property type="entry name" value="Thioredoxin-like_sf"/>
</dbReference>
<dbReference type="InterPro" id="IPR050553">
    <property type="entry name" value="Thioredoxin_ResA/DsbE_sf"/>
</dbReference>
<dbReference type="PROSITE" id="PS51352">
    <property type="entry name" value="THIOREDOXIN_2"/>
    <property type="match status" value="1"/>
</dbReference>
<dbReference type="Pfam" id="PF06572">
    <property type="entry name" value="DUF1131"/>
    <property type="match status" value="1"/>
</dbReference>
<gene>
    <name evidence="3" type="ordered locus">Hbal_0937</name>
</gene>
<dbReference type="HOGENOM" id="CLU_715284_0_0_5"/>
<organism evidence="3 4">
    <name type="scientific">Hirschia baltica (strain ATCC 49814 / DSM 5838 / IFAM 1418)</name>
    <dbReference type="NCBI Taxonomy" id="582402"/>
    <lineage>
        <taxon>Bacteria</taxon>
        <taxon>Pseudomonadati</taxon>
        <taxon>Pseudomonadota</taxon>
        <taxon>Alphaproteobacteria</taxon>
        <taxon>Hyphomonadales</taxon>
        <taxon>Hyphomonadaceae</taxon>
        <taxon>Hirschia</taxon>
    </lineage>
</organism>